<evidence type="ECO:0000256" key="3">
    <source>
        <dbReference type="ARBA" id="ARBA00022475"/>
    </source>
</evidence>
<dbReference type="GO" id="GO:0000041">
    <property type="term" value="P:transition metal ion transport"/>
    <property type="evidence" value="ECO:0007669"/>
    <property type="project" value="InterPro"/>
</dbReference>
<gene>
    <name evidence="8" type="ORF">EDC63_10894</name>
</gene>
<evidence type="ECO:0000256" key="1">
    <source>
        <dbReference type="ARBA" id="ARBA00004651"/>
    </source>
</evidence>
<accession>A0A4R3Y2F9</accession>
<keyword evidence="2" id="KW-0813">Transport</keyword>
<organism evidence="8 9">
    <name type="scientific">Sulfurirhabdus autotrophica</name>
    <dbReference type="NCBI Taxonomy" id="1706046"/>
    <lineage>
        <taxon>Bacteria</taxon>
        <taxon>Pseudomonadati</taxon>
        <taxon>Pseudomonadota</taxon>
        <taxon>Betaproteobacteria</taxon>
        <taxon>Nitrosomonadales</taxon>
        <taxon>Sulfuricellaceae</taxon>
        <taxon>Sulfurirhabdus</taxon>
    </lineage>
</organism>
<dbReference type="OrthoDB" id="5297929at2"/>
<proteinExistence type="predicted"/>
<evidence type="ECO:0000256" key="6">
    <source>
        <dbReference type="ARBA" id="ARBA00023136"/>
    </source>
</evidence>
<dbReference type="AlphaFoldDB" id="A0A4R3Y2F9"/>
<feature type="transmembrane region" description="Helical" evidence="7">
    <location>
        <begin position="70"/>
        <end position="94"/>
    </location>
</feature>
<feature type="transmembrane region" description="Helical" evidence="7">
    <location>
        <begin position="182"/>
        <end position="204"/>
    </location>
</feature>
<feature type="transmembrane region" description="Helical" evidence="7">
    <location>
        <begin position="138"/>
        <end position="162"/>
    </location>
</feature>
<sequence>MNLSDNLLPAQWYWFGHALLAILLIKTVPATPWQRLKIPANHNLWLGACVALMTIWSIKAGIKPGLNFHLLGATAFTLMFGPQLAIFGLLIVLAGVTLTGLGGWEAFSLNALIMIFLPVWLSYTLFRIVDQKLPNHFFIYIFINAFIGGAFAVTATGLASTWLLAAGDAYSLKYLYSQYLPYYILMSWSEAMSTGMIMTLMVVFRPQWVSTFDDERYIRNK</sequence>
<feature type="transmembrane region" description="Helical" evidence="7">
    <location>
        <begin position="42"/>
        <end position="58"/>
    </location>
</feature>
<feature type="transmembrane region" description="Helical" evidence="7">
    <location>
        <begin position="106"/>
        <end position="126"/>
    </location>
</feature>
<dbReference type="Pfam" id="PF01891">
    <property type="entry name" value="CbiM"/>
    <property type="match status" value="1"/>
</dbReference>
<comment type="caution">
    <text evidence="8">The sequence shown here is derived from an EMBL/GenBank/DDBJ whole genome shotgun (WGS) entry which is preliminary data.</text>
</comment>
<protein>
    <submittedName>
        <fullName evidence="8">Putative membrane protein</fullName>
    </submittedName>
</protein>
<reference evidence="8 9" key="1">
    <citation type="submission" date="2019-03" db="EMBL/GenBank/DDBJ databases">
        <title>Genomic Encyclopedia of Type Strains, Phase IV (KMG-IV): sequencing the most valuable type-strain genomes for metagenomic binning, comparative biology and taxonomic classification.</title>
        <authorList>
            <person name="Goeker M."/>
        </authorList>
    </citation>
    <scope>NUCLEOTIDE SEQUENCE [LARGE SCALE GENOMIC DNA]</scope>
    <source>
        <strain evidence="8 9">DSM 100309</strain>
    </source>
</reference>
<dbReference type="GO" id="GO:0005886">
    <property type="term" value="C:plasma membrane"/>
    <property type="evidence" value="ECO:0007669"/>
    <property type="project" value="UniProtKB-SubCell"/>
</dbReference>
<evidence type="ECO:0000256" key="7">
    <source>
        <dbReference type="SAM" id="Phobius"/>
    </source>
</evidence>
<evidence type="ECO:0000256" key="5">
    <source>
        <dbReference type="ARBA" id="ARBA00022989"/>
    </source>
</evidence>
<dbReference type="Proteomes" id="UP000295367">
    <property type="component" value="Unassembled WGS sequence"/>
</dbReference>
<evidence type="ECO:0000313" key="8">
    <source>
        <dbReference type="EMBL" id="TCV85886.1"/>
    </source>
</evidence>
<keyword evidence="6 7" id="KW-0472">Membrane</keyword>
<evidence type="ECO:0000256" key="4">
    <source>
        <dbReference type="ARBA" id="ARBA00022692"/>
    </source>
</evidence>
<evidence type="ECO:0000313" key="9">
    <source>
        <dbReference type="Proteomes" id="UP000295367"/>
    </source>
</evidence>
<feature type="transmembrane region" description="Helical" evidence="7">
    <location>
        <begin position="12"/>
        <end position="30"/>
    </location>
</feature>
<dbReference type="EMBL" id="SMCO01000008">
    <property type="protein sequence ID" value="TCV85886.1"/>
    <property type="molecule type" value="Genomic_DNA"/>
</dbReference>
<name>A0A4R3Y2F9_9PROT</name>
<dbReference type="Gene3D" id="1.10.1760.20">
    <property type="match status" value="1"/>
</dbReference>
<keyword evidence="3" id="KW-1003">Cell membrane</keyword>
<keyword evidence="4 7" id="KW-0812">Transmembrane</keyword>
<evidence type="ECO:0000256" key="2">
    <source>
        <dbReference type="ARBA" id="ARBA00022448"/>
    </source>
</evidence>
<comment type="subcellular location">
    <subcellularLocation>
        <location evidence="1">Cell membrane</location>
        <topology evidence="1">Multi-pass membrane protein</topology>
    </subcellularLocation>
</comment>
<keyword evidence="9" id="KW-1185">Reference proteome</keyword>
<dbReference type="InterPro" id="IPR002751">
    <property type="entry name" value="CbiM/NikMN"/>
</dbReference>
<dbReference type="RefSeq" id="WP_124946606.1">
    <property type="nucleotide sequence ID" value="NZ_BHVT01000037.1"/>
</dbReference>
<keyword evidence="5 7" id="KW-1133">Transmembrane helix</keyword>